<dbReference type="AlphaFoldDB" id="A0A0U3C6F6"/>
<proteinExistence type="predicted"/>
<feature type="transmembrane region" description="Helical" evidence="1">
    <location>
        <begin position="154"/>
        <end position="180"/>
    </location>
</feature>
<feature type="transmembrane region" description="Helical" evidence="1">
    <location>
        <begin position="254"/>
        <end position="273"/>
    </location>
</feature>
<gene>
    <name evidence="2" type="primary">nad2</name>
</gene>
<protein>
    <submittedName>
        <fullName evidence="2">NADH dehydrogenase subunit 2</fullName>
    </submittedName>
</protein>
<keyword evidence="1" id="KW-0472">Membrane</keyword>
<geneLocation type="mitochondrion" evidence="2"/>
<sequence>MFLFVLLVFFVVIEVINVLVWWSVFVFMDLVFIFVCKGCSFSSILNYYVLQECLGLLFLVFMSSSLQGLIVMVKMGLLPFHYWLYVVVGGLKYWMLMWFLMMQKLPFMGVLTMLLVNLFFWFLVFGFFVCYFQLFLVKDYKFMLVLNSTESFNWILIGYMFSFFNGLLLFLYYFFLSCYMIPFFGDESKFDYEWLVIFFYVNIPLGVPFFVKFFVVGFVFSYYYIWFLLVLFFLFINFMALSVWLFLKSMESNVFFSKVGGFFMWFMGCFLFCY</sequence>
<keyword evidence="1" id="KW-1133">Transmembrane helix</keyword>
<feature type="transmembrane region" description="Helical" evidence="1">
    <location>
        <begin position="82"/>
        <end position="102"/>
    </location>
</feature>
<name>A0A0U3C6F6_SYPOB</name>
<organism evidence="2">
    <name type="scientific">Syphacia obvelata</name>
    <name type="common">Murine pinworm</name>
    <dbReference type="NCBI Taxonomy" id="412127"/>
    <lineage>
        <taxon>Eukaryota</taxon>
        <taxon>Metazoa</taxon>
        <taxon>Ecdysozoa</taxon>
        <taxon>Nematoda</taxon>
        <taxon>Chromadorea</taxon>
        <taxon>Rhabditida</taxon>
        <taxon>Spirurina</taxon>
        <taxon>Oxyuridomorpha</taxon>
        <taxon>Oxyuroidea</taxon>
        <taxon>Oxyuridae</taxon>
        <taxon>Syphacia</taxon>
    </lineage>
</organism>
<keyword evidence="1" id="KW-0812">Transmembrane</keyword>
<feature type="transmembrane region" description="Helical" evidence="1">
    <location>
        <begin position="47"/>
        <end position="70"/>
    </location>
</feature>
<accession>A0A0U3C6F6</accession>
<feature type="transmembrane region" description="Helical" evidence="1">
    <location>
        <begin position="192"/>
        <end position="211"/>
    </location>
</feature>
<dbReference type="EMBL" id="KT900946">
    <property type="protein sequence ID" value="ALT55329.1"/>
    <property type="molecule type" value="Genomic_DNA"/>
</dbReference>
<evidence type="ECO:0000256" key="1">
    <source>
        <dbReference type="SAM" id="Phobius"/>
    </source>
</evidence>
<feature type="transmembrane region" description="Helical" evidence="1">
    <location>
        <begin position="114"/>
        <end position="134"/>
    </location>
</feature>
<feature type="transmembrane region" description="Helical" evidence="1">
    <location>
        <begin position="223"/>
        <end position="247"/>
    </location>
</feature>
<keyword evidence="2" id="KW-0496">Mitochondrion</keyword>
<evidence type="ECO:0000313" key="2">
    <source>
        <dbReference type="EMBL" id="ALT55329.1"/>
    </source>
</evidence>
<feature type="transmembrane region" description="Helical" evidence="1">
    <location>
        <begin position="6"/>
        <end position="35"/>
    </location>
</feature>
<reference evidence="2" key="1">
    <citation type="journal article" date="2016" name="Gene">
        <title>Comparative analyses of the complete mitochondrial genomes of two murine pinworms Aspiculuris tetraptera and Syphacia obvelata.</title>
        <authorList>
            <person name="Wang C.-R."/>
            <person name="Lou Y."/>
            <person name="Gao J.-F."/>
            <person name="Qiu J.-H."/>
            <person name="Zhang Y."/>
            <person name="Gao Y."/>
            <person name="Chang Q.-C."/>
        </authorList>
    </citation>
    <scope>NUCLEOTIDE SEQUENCE</scope>
</reference>